<dbReference type="Gene3D" id="3.30.450.370">
    <property type="match status" value="1"/>
</dbReference>
<evidence type="ECO:0000313" key="5">
    <source>
        <dbReference type="Proteomes" id="UP000593765"/>
    </source>
</evidence>
<feature type="compositionally biased region" description="Polar residues" evidence="2">
    <location>
        <begin position="41"/>
        <end position="59"/>
    </location>
</feature>
<dbReference type="PANTHER" id="PTHR30486:SF6">
    <property type="entry name" value="TYPE IV PILUS RETRACTATION ATPASE PILT"/>
    <property type="match status" value="1"/>
</dbReference>
<accession>A0A7M2WS86</accession>
<feature type="domain" description="Bacterial type II secretion system protein E" evidence="3">
    <location>
        <begin position="79"/>
        <end position="368"/>
    </location>
</feature>
<name>A0A7M2WS86_9BACT</name>
<protein>
    <submittedName>
        <fullName evidence="4">Flp pilus assembly complex ATPase component TadA</fullName>
    </submittedName>
</protein>
<dbReference type="EMBL" id="CP063458">
    <property type="protein sequence ID" value="QOV88395.1"/>
    <property type="molecule type" value="Genomic_DNA"/>
</dbReference>
<dbReference type="InterPro" id="IPR050921">
    <property type="entry name" value="T4SS_GSP_E_ATPase"/>
</dbReference>
<evidence type="ECO:0000256" key="1">
    <source>
        <dbReference type="ARBA" id="ARBA00006611"/>
    </source>
</evidence>
<comment type="similarity">
    <text evidence="1">Belongs to the GSP E family.</text>
</comment>
<dbReference type="Gene3D" id="3.40.50.300">
    <property type="entry name" value="P-loop containing nucleotide triphosphate hydrolases"/>
    <property type="match status" value="1"/>
</dbReference>
<dbReference type="Pfam" id="PF00437">
    <property type="entry name" value="T2SSE"/>
    <property type="match status" value="1"/>
</dbReference>
<dbReference type="KEGG" id="hbs:IPV69_19380"/>
<evidence type="ECO:0000259" key="3">
    <source>
        <dbReference type="Pfam" id="PF00437"/>
    </source>
</evidence>
<sequence>MTRIPPTNPQPGAAQASSSQALTPVARPANAPAGSPVRPAATSTQVPTPVQVAASTGAQTPHTSAIHRAFEASLEFFLGPLLPFLRDAEVTEIMVNGPTDIYVERAGQITRTQAVFPSEADVQAAARNVAQFVGQPISEERPIMDGRLPDGSRVCVVLGTVAARGTQINIRRFPQASGTPQFLIDRGAITPMAMEFLLLAVRAKCNLMVSGGAGCGKTTLINVLSTAFGAAERILVIEDTRELQIQREHVVQMEARPPDAHGRGQITIRDLFAASLRMRPDRIIIGEVRRGEALDMIQAMTSGHRGALATVHASTPYDACHRLETLAMMADVGIPLHALRRQVASAVDLLVQAERLSSGRRLISSISEVSLDEATQQYALNELFRLEGEGNARQLVWTGGRSRTLATVAEAGLGGQMQLTLPMSGR</sequence>
<dbReference type="InterPro" id="IPR027417">
    <property type="entry name" value="P-loop_NTPase"/>
</dbReference>
<reference evidence="4 5" key="1">
    <citation type="submission" date="2020-10" db="EMBL/GenBank/DDBJ databases">
        <title>Wide distribution of Phycisphaera-like planctomycetes from WD2101 soil group in peatlands and genome analysis of the first cultivated representative.</title>
        <authorList>
            <person name="Dedysh S.N."/>
            <person name="Beletsky A.V."/>
            <person name="Ivanova A."/>
            <person name="Kulichevskaya I.S."/>
            <person name="Suzina N.E."/>
            <person name="Philippov D.A."/>
            <person name="Rakitin A.L."/>
            <person name="Mardanov A.V."/>
            <person name="Ravin N.V."/>
        </authorList>
    </citation>
    <scope>NUCLEOTIDE SEQUENCE [LARGE SCALE GENOMIC DNA]</scope>
    <source>
        <strain evidence="4 5">M1803</strain>
    </source>
</reference>
<feature type="region of interest" description="Disordered" evidence="2">
    <location>
        <begin position="1"/>
        <end position="59"/>
    </location>
</feature>
<evidence type="ECO:0000313" key="4">
    <source>
        <dbReference type="EMBL" id="QOV88395.1"/>
    </source>
</evidence>
<dbReference type="PANTHER" id="PTHR30486">
    <property type="entry name" value="TWITCHING MOTILITY PROTEIN PILT"/>
    <property type="match status" value="1"/>
</dbReference>
<dbReference type="GO" id="GO:0016887">
    <property type="term" value="F:ATP hydrolysis activity"/>
    <property type="evidence" value="ECO:0007669"/>
    <property type="project" value="InterPro"/>
</dbReference>
<dbReference type="RefSeq" id="WP_206291374.1">
    <property type="nucleotide sequence ID" value="NZ_CP063458.1"/>
</dbReference>
<gene>
    <name evidence="4" type="primary">tadA</name>
    <name evidence="4" type="ORF">IPV69_19380</name>
</gene>
<organism evidence="4 5">
    <name type="scientific">Humisphaera borealis</name>
    <dbReference type="NCBI Taxonomy" id="2807512"/>
    <lineage>
        <taxon>Bacteria</taxon>
        <taxon>Pseudomonadati</taxon>
        <taxon>Planctomycetota</taxon>
        <taxon>Phycisphaerae</taxon>
        <taxon>Tepidisphaerales</taxon>
        <taxon>Tepidisphaeraceae</taxon>
        <taxon>Humisphaera</taxon>
    </lineage>
</organism>
<proteinExistence type="inferred from homology"/>
<dbReference type="AlphaFoldDB" id="A0A7M2WS86"/>
<dbReference type="CDD" id="cd01130">
    <property type="entry name" value="VirB11-like_ATPase"/>
    <property type="match status" value="1"/>
</dbReference>
<evidence type="ECO:0000256" key="2">
    <source>
        <dbReference type="SAM" id="MobiDB-lite"/>
    </source>
</evidence>
<dbReference type="Proteomes" id="UP000593765">
    <property type="component" value="Chromosome"/>
</dbReference>
<dbReference type="SUPFAM" id="SSF52540">
    <property type="entry name" value="P-loop containing nucleoside triphosphate hydrolases"/>
    <property type="match status" value="1"/>
</dbReference>
<keyword evidence="5" id="KW-1185">Reference proteome</keyword>
<dbReference type="InterPro" id="IPR001482">
    <property type="entry name" value="T2SS/T4SS_dom"/>
</dbReference>